<evidence type="ECO:0000256" key="4">
    <source>
        <dbReference type="ARBA" id="ARBA00023015"/>
    </source>
</evidence>
<dbReference type="PANTHER" id="PTHR35784">
    <property type="entry name" value="MEDIATOR OF RNA POLYMERASE II TRANSCRIPTION SUBUNIT 5"/>
    <property type="match status" value="1"/>
</dbReference>
<evidence type="ECO:0000256" key="2">
    <source>
        <dbReference type="ARBA" id="ARBA00008782"/>
    </source>
</evidence>
<evidence type="ECO:0000256" key="3">
    <source>
        <dbReference type="ARBA" id="ARBA00020628"/>
    </source>
</evidence>
<proteinExistence type="inferred from homology"/>
<evidence type="ECO:0000256" key="7">
    <source>
        <dbReference type="ARBA" id="ARBA00023242"/>
    </source>
</evidence>
<keyword evidence="4 9" id="KW-0805">Transcription regulation</keyword>
<organism evidence="11 12">
    <name type="scientific">Nakaseomyces bracarensis</name>
    <dbReference type="NCBI Taxonomy" id="273131"/>
    <lineage>
        <taxon>Eukaryota</taxon>
        <taxon>Fungi</taxon>
        <taxon>Dikarya</taxon>
        <taxon>Ascomycota</taxon>
        <taxon>Saccharomycotina</taxon>
        <taxon>Saccharomycetes</taxon>
        <taxon>Saccharomycetales</taxon>
        <taxon>Saccharomycetaceae</taxon>
        <taxon>Nakaseomyces</taxon>
    </lineage>
</organism>
<dbReference type="Proteomes" id="UP001623330">
    <property type="component" value="Unassembled WGS sequence"/>
</dbReference>
<evidence type="ECO:0000256" key="8">
    <source>
        <dbReference type="ARBA" id="ARBA00031256"/>
    </source>
</evidence>
<keyword evidence="5 9" id="KW-0010">Activator</keyword>
<reference evidence="11 12" key="1">
    <citation type="submission" date="2024-05" db="EMBL/GenBank/DDBJ databases">
        <title>Long read based assembly of the Candida bracarensis genome reveals expanded adhesin content.</title>
        <authorList>
            <person name="Marcet-Houben M."/>
            <person name="Ksiezopolska E."/>
            <person name="Gabaldon T."/>
        </authorList>
    </citation>
    <scope>NUCLEOTIDE SEQUENCE [LARGE SCALE GENOMIC DNA]</scope>
    <source>
        <strain evidence="11 12">CBM6</strain>
    </source>
</reference>
<comment type="similarity">
    <text evidence="2 9">Belongs to the Mediator complex subunit 5 family.</text>
</comment>
<dbReference type="PANTHER" id="PTHR35784:SF1">
    <property type="entry name" value="MEDIATOR OF RNA POLYMERASE II TRANSCRIPTION SUBUNIT 5"/>
    <property type="match status" value="1"/>
</dbReference>
<comment type="subcellular location">
    <subcellularLocation>
        <location evidence="1 9">Nucleus</location>
    </subcellularLocation>
</comment>
<evidence type="ECO:0000313" key="12">
    <source>
        <dbReference type="Proteomes" id="UP001623330"/>
    </source>
</evidence>
<keyword evidence="7 9" id="KW-0539">Nucleus</keyword>
<protein>
    <recommendedName>
        <fullName evidence="3 9">Mediator of RNA polymerase II transcription subunit 5</fullName>
    </recommendedName>
    <alternativeName>
        <fullName evidence="8 9">Mediator complex subunit 5</fullName>
    </alternativeName>
</protein>
<name>A0ABR4NZS4_9SACH</name>
<comment type="function">
    <text evidence="9">Component of the Mediator complex, a coactivator involved in the regulated transcription of nearly all RNA polymerase II-dependent genes. Mediator functions as a bridge to convey information from gene-specific regulatory proteins to the basal RNA polymerase II transcription machinery. Mediator is recruited to promoters by direct interactions with regulatory proteins and serves as a scaffold for the assembly of a functional preinitiation complex with RNA polymerase II and the general transcription factors.</text>
</comment>
<dbReference type="EMBL" id="JBEVYD010000002">
    <property type="protein sequence ID" value="KAL3234835.1"/>
    <property type="molecule type" value="Genomic_DNA"/>
</dbReference>
<feature type="region of interest" description="Disordered" evidence="10">
    <location>
        <begin position="42"/>
        <end position="68"/>
    </location>
</feature>
<keyword evidence="12" id="KW-1185">Reference proteome</keyword>
<keyword evidence="6 9" id="KW-0804">Transcription</keyword>
<comment type="caution">
    <text evidence="11">The sequence shown here is derived from an EMBL/GenBank/DDBJ whole genome shotgun (WGS) entry which is preliminary data.</text>
</comment>
<evidence type="ECO:0000256" key="6">
    <source>
        <dbReference type="ARBA" id="ARBA00023163"/>
    </source>
</evidence>
<dbReference type="InterPro" id="IPR014801">
    <property type="entry name" value="Mediator_Med5_fun"/>
</dbReference>
<gene>
    <name evidence="9" type="primary">MED5</name>
    <name evidence="11" type="ORF">RNJ44_02623</name>
</gene>
<evidence type="ECO:0000256" key="5">
    <source>
        <dbReference type="ARBA" id="ARBA00023159"/>
    </source>
</evidence>
<evidence type="ECO:0000256" key="1">
    <source>
        <dbReference type="ARBA" id="ARBA00004123"/>
    </source>
</evidence>
<comment type="subunit">
    <text evidence="9">Component of the Mediator complex.</text>
</comment>
<evidence type="ECO:0000313" key="11">
    <source>
        <dbReference type="EMBL" id="KAL3234835.1"/>
    </source>
</evidence>
<evidence type="ECO:0000256" key="9">
    <source>
        <dbReference type="RuleBase" id="RU364142"/>
    </source>
</evidence>
<evidence type="ECO:0000256" key="10">
    <source>
        <dbReference type="SAM" id="MobiDB-lite"/>
    </source>
</evidence>
<sequence length="1104" mass="126115">METKSVSTLALRCAEKKLAALEFLNLYKEFFNERFPSSTIESESVNTTEENIVENADNETGKSQVDAESSKERPAVVLSSEFFELLNTGKSILLADYVVEVLFVNYYSDLVREYLPKLKDIKNTEMLVHFFSKSCSFFVNLSDDLVITQLNKDLKSTIIPCILEFQFNDMKNELTVSIAKFLQAVLKFAPQPIQINSDSYRDNAFALTKKLSSLNRILSKKLGTVLEKKLHFKENFGPFSKDSAVDFDNSPSITSPQFISSPLHTSKGISQSASHSAIKYKDMKLLRYYKNIWLNSKLMKWQPVNSEFLSRYSAIKAALYEDHANSIQNVDSLFIDLIETSFTCFAQFVSNKLYHQANSTYNLLEYKWILFLSKFLPLLISKNSSRSSHVISNALDNIDDKAIKAIRAYYAEKDDGRNRNDDLFDDYPLTSLDIRHEFIKALTMLGVVPPAFIHNYLQEDQIFDSKSLTVTDDLMFINQQGIQEIVSDIKSFIKDSLESLEIENISEDPSESKNGLFQVFMNFESVPPTKQLELAENVLETLQEASQTFDYNTIVKLTALLSFNFSHSLTSILMYVTPKAFARVYLDFVDNIWSSQVANKSEEGGESQFENVNISMSFSWSILILTILVKHYKINFLDIYPCCSSENIKSSFAVRFVENLPDISDLFFIDEKRSDDPEIQVNSHKLVRDWLNDLFVNGSLSDALLQDIVPKQLAILVPYIFKQVTLAMEIGAVGDLQNLIGGFEYFLQPFMLVGLIKVVYWLEQYLSCLKSDNGDEKLVQKVLSLLNTIINPSTLNEDSKAFHSAVLRLNAIPLLGILNQFKSNAPSEFGYGIYSSDNEGNPTLESIITRILKSLSISPVYDVDPVLLNNDNSFSQKPPKFNEFFLTNETPMNKVLTNQMNSFWCLHSSTYYNLDYLRTVIDAITPRKFLIDVLLTLEYKLSTFGARDSRNKMSSNETEHVLDYFFYFLVLLDISSPEESKAMIEFMEGKADAMIMEEVKTIKTEPQPKLENSLDDDIDMLFGENDTSMQGNDDDDDDVMAVDDVAKEKGYDIRIRARNSFGMILQEIKMSYDGLDLNSPSYNDYKKYCNYHDKYLNMLKTCVF</sequence>
<accession>A0ABR4NZS4</accession>
<dbReference type="Pfam" id="PF08689">
    <property type="entry name" value="Med5"/>
    <property type="match status" value="1"/>
</dbReference>